<organism evidence="1 2">
    <name type="scientific">Glossina pallidipes</name>
    <name type="common">Tsetse fly</name>
    <dbReference type="NCBI Taxonomy" id="7398"/>
    <lineage>
        <taxon>Eukaryota</taxon>
        <taxon>Metazoa</taxon>
        <taxon>Ecdysozoa</taxon>
        <taxon>Arthropoda</taxon>
        <taxon>Hexapoda</taxon>
        <taxon>Insecta</taxon>
        <taxon>Pterygota</taxon>
        <taxon>Neoptera</taxon>
        <taxon>Endopterygota</taxon>
        <taxon>Diptera</taxon>
        <taxon>Brachycera</taxon>
        <taxon>Muscomorpha</taxon>
        <taxon>Hippoboscoidea</taxon>
        <taxon>Glossinidae</taxon>
        <taxon>Glossina</taxon>
    </lineage>
</organism>
<dbReference type="AlphaFoldDB" id="A0A1A9Z5J1"/>
<evidence type="ECO:0000313" key="2">
    <source>
        <dbReference type="Proteomes" id="UP000092445"/>
    </source>
</evidence>
<name>A0A1A9Z5J1_GLOPL</name>
<accession>A0A1A9Z5J1</accession>
<dbReference type="EnsemblMetazoa" id="GPAI004506-RA">
    <property type="protein sequence ID" value="GPAI004506-PA"/>
    <property type="gene ID" value="GPAI004506"/>
</dbReference>
<reference evidence="2" key="1">
    <citation type="submission" date="2014-03" db="EMBL/GenBank/DDBJ databases">
        <authorList>
            <person name="Aksoy S."/>
            <person name="Warren W."/>
            <person name="Wilson R.K."/>
        </authorList>
    </citation>
    <scope>NUCLEOTIDE SEQUENCE [LARGE SCALE GENOMIC DNA]</scope>
    <source>
        <strain evidence="2">IAEA</strain>
    </source>
</reference>
<dbReference type="VEuPathDB" id="VectorBase:GPAI004506"/>
<protein>
    <submittedName>
        <fullName evidence="1">Uncharacterized protein</fullName>
    </submittedName>
</protein>
<dbReference type="Proteomes" id="UP000092445">
    <property type="component" value="Unassembled WGS sequence"/>
</dbReference>
<proteinExistence type="predicted"/>
<reference evidence="1" key="2">
    <citation type="submission" date="2020-05" db="UniProtKB">
        <authorList>
            <consortium name="EnsemblMetazoa"/>
        </authorList>
    </citation>
    <scope>IDENTIFICATION</scope>
    <source>
        <strain evidence="1">IAEA</strain>
    </source>
</reference>
<sequence>MQSSLCTYEDWNVCVSSCFNSPLVLMVKIRLIGLRSITSRWNAEIREVGFNSNGPSGSLTSPWRMERKYSRVARDWPIARADKYKNMGLSSPVVAVIKAAEGCSPDLGEASSLEDECVVLFEIDMEIVSPSSIGLSSGPLAAVFNGVLPLTELLV</sequence>
<keyword evidence="2" id="KW-1185">Reference proteome</keyword>
<evidence type="ECO:0000313" key="1">
    <source>
        <dbReference type="EnsemblMetazoa" id="GPAI004506-PA"/>
    </source>
</evidence>